<evidence type="ECO:0000256" key="4">
    <source>
        <dbReference type="ARBA" id="ARBA00023040"/>
    </source>
</evidence>
<evidence type="ECO:0000313" key="12">
    <source>
        <dbReference type="Proteomes" id="UP001190640"/>
    </source>
</evidence>
<keyword evidence="5 10" id="KW-0472">Membrane</keyword>
<dbReference type="GO" id="GO:0016020">
    <property type="term" value="C:membrane"/>
    <property type="evidence" value="ECO:0007669"/>
    <property type="project" value="UniProtKB-SubCell"/>
</dbReference>
<name>A0AA97J7J1_EUBMA</name>
<dbReference type="RefSeq" id="XP_054832346.1">
    <property type="nucleotide sequence ID" value="XM_054976371.1"/>
</dbReference>
<dbReference type="PANTHER" id="PTHR24237:SF37">
    <property type="entry name" value="COAGULATION FACTOR II (THROMBIN) RECEPTOR-LIKE 2-RELATED"/>
    <property type="match status" value="1"/>
</dbReference>
<dbReference type="GeneID" id="129327615"/>
<evidence type="ECO:0000256" key="1">
    <source>
        <dbReference type="ARBA" id="ARBA00004141"/>
    </source>
</evidence>
<dbReference type="Pfam" id="PF00001">
    <property type="entry name" value="7tm_1"/>
    <property type="match status" value="1"/>
</dbReference>
<keyword evidence="6 8" id="KW-0675">Receptor</keyword>
<feature type="transmembrane region" description="Helical" evidence="10">
    <location>
        <begin position="134"/>
        <end position="155"/>
    </location>
</feature>
<sequence>MRQPDLQEVHHGGKPRPASVVEQARALLWRKAQMSQPDLQEVHHGGKPRPASVVEQPMWQNGTHPSWEISPSVKTSRPSSNSSAPLQCVAEAEFQHLLLPITYSTVCVLSLASNGVALWSCWASRARAPPVMIFIYNLIAIDLLFALSLPLQAVYHVRNNDWPFGENLCKATNALFLANMFSCTLFLACICLERYLAVIHPVRYLRLRWPLCRVLLSLAIWTVIGIGLLTIFSRSSVTSQFPNGNTACMENFPAHVWSGCLAGMVLASSALGFFVPFLTIVICSVVIAQRIVHLSHGSAQASSLRRHSLCTLLMVTTLLTLCFLPFHVIYTLHTLGRIGVLSSPGLLQFTCSAQRATMALASINSALDPLVYYFNMEPAHWKLSCCRTILQHLKCSHGASPTEEVHQKHDLEGEILPKARFQSNI</sequence>
<dbReference type="GO" id="GO:0004930">
    <property type="term" value="F:G protein-coupled receptor activity"/>
    <property type="evidence" value="ECO:0007669"/>
    <property type="project" value="UniProtKB-KW"/>
</dbReference>
<dbReference type="Proteomes" id="UP001190640">
    <property type="component" value="Chromosome 4"/>
</dbReference>
<feature type="transmembrane region" description="Helical" evidence="10">
    <location>
        <begin position="211"/>
        <end position="232"/>
    </location>
</feature>
<evidence type="ECO:0000256" key="8">
    <source>
        <dbReference type="RuleBase" id="RU000688"/>
    </source>
</evidence>
<dbReference type="PROSITE" id="PS50262">
    <property type="entry name" value="G_PROTEIN_RECEP_F1_2"/>
    <property type="match status" value="1"/>
</dbReference>
<keyword evidence="4 8" id="KW-0297">G-protein coupled receptor</keyword>
<dbReference type="CDD" id="cd14982">
    <property type="entry name" value="7tmA_purinoceptor-like"/>
    <property type="match status" value="1"/>
</dbReference>
<keyword evidence="7 8" id="KW-0807">Transducer</keyword>
<feature type="transmembrane region" description="Helical" evidence="10">
    <location>
        <begin position="175"/>
        <end position="199"/>
    </location>
</feature>
<dbReference type="KEGG" id="emc:129327615"/>
<evidence type="ECO:0000256" key="2">
    <source>
        <dbReference type="ARBA" id="ARBA00022692"/>
    </source>
</evidence>
<proteinExistence type="inferred from homology"/>
<dbReference type="PRINTS" id="PR01157">
    <property type="entry name" value="P2YPURNOCPTR"/>
</dbReference>
<comment type="subcellular location">
    <subcellularLocation>
        <location evidence="1">Membrane</location>
        <topology evidence="1">Multi-pass membrane protein</topology>
    </subcellularLocation>
</comment>
<organism evidence="12 13">
    <name type="scientific">Eublepharis macularius</name>
    <name type="common">Leopard gecko</name>
    <name type="synonym">Cyrtodactylus macularius</name>
    <dbReference type="NCBI Taxonomy" id="481883"/>
    <lineage>
        <taxon>Eukaryota</taxon>
        <taxon>Metazoa</taxon>
        <taxon>Chordata</taxon>
        <taxon>Craniata</taxon>
        <taxon>Vertebrata</taxon>
        <taxon>Euteleostomi</taxon>
        <taxon>Lepidosauria</taxon>
        <taxon>Squamata</taxon>
        <taxon>Bifurcata</taxon>
        <taxon>Gekkota</taxon>
        <taxon>Eublepharidae</taxon>
        <taxon>Eublepharinae</taxon>
        <taxon>Eublepharis</taxon>
    </lineage>
</organism>
<evidence type="ECO:0000256" key="7">
    <source>
        <dbReference type="ARBA" id="ARBA00023224"/>
    </source>
</evidence>
<evidence type="ECO:0000256" key="5">
    <source>
        <dbReference type="ARBA" id="ARBA00023136"/>
    </source>
</evidence>
<keyword evidence="2 8" id="KW-0812">Transmembrane</keyword>
<dbReference type="GO" id="GO:0008142">
    <property type="term" value="F:oxysterol binding"/>
    <property type="evidence" value="ECO:0007669"/>
    <property type="project" value="InterPro"/>
</dbReference>
<dbReference type="PROSITE" id="PS00237">
    <property type="entry name" value="G_PROTEIN_RECEP_F1_1"/>
    <property type="match status" value="1"/>
</dbReference>
<feature type="transmembrane region" description="Helical" evidence="10">
    <location>
        <begin position="261"/>
        <end position="288"/>
    </location>
</feature>
<keyword evidence="12" id="KW-1185">Reference proteome</keyword>
<dbReference type="Gene3D" id="1.20.1070.10">
    <property type="entry name" value="Rhodopsin 7-helix transmembrane proteins"/>
    <property type="match status" value="1"/>
</dbReference>
<evidence type="ECO:0000256" key="6">
    <source>
        <dbReference type="ARBA" id="ARBA00023170"/>
    </source>
</evidence>
<reference evidence="13" key="1">
    <citation type="submission" date="2025-08" db="UniProtKB">
        <authorList>
            <consortium name="RefSeq"/>
        </authorList>
    </citation>
    <scope>IDENTIFICATION</scope>
    <source>
        <tissue evidence="13">Blood</tissue>
    </source>
</reference>
<evidence type="ECO:0000256" key="3">
    <source>
        <dbReference type="ARBA" id="ARBA00022989"/>
    </source>
</evidence>
<dbReference type="InterPro" id="IPR047160">
    <property type="entry name" value="GP183-like"/>
</dbReference>
<comment type="similarity">
    <text evidence="8">Belongs to the G-protein coupled receptor 1 family.</text>
</comment>
<evidence type="ECO:0000256" key="9">
    <source>
        <dbReference type="SAM" id="MobiDB-lite"/>
    </source>
</evidence>
<dbReference type="SUPFAM" id="SSF81321">
    <property type="entry name" value="Family A G protein-coupled receptor-like"/>
    <property type="match status" value="1"/>
</dbReference>
<feature type="domain" description="G-protein coupled receptors family 1 profile" evidence="11">
    <location>
        <begin position="113"/>
        <end position="372"/>
    </location>
</feature>
<accession>A0AA97J7J1</accession>
<dbReference type="InterPro" id="IPR017452">
    <property type="entry name" value="GPCR_Rhodpsn_7TM"/>
</dbReference>
<evidence type="ECO:0000256" key="10">
    <source>
        <dbReference type="SAM" id="Phobius"/>
    </source>
</evidence>
<protein>
    <submittedName>
        <fullName evidence="13">Uracil nucleotide/cysteinyl leukotriene receptor-like</fullName>
    </submittedName>
</protein>
<dbReference type="PANTHER" id="PTHR24237">
    <property type="entry name" value="G-PROTEIN COUPLED RECEPTOR"/>
    <property type="match status" value="1"/>
</dbReference>
<dbReference type="AlphaFoldDB" id="A0AA97J7J1"/>
<feature type="region of interest" description="Disordered" evidence="9">
    <location>
        <begin position="1"/>
        <end position="20"/>
    </location>
</feature>
<gene>
    <name evidence="13" type="primary">LOC129327615</name>
</gene>
<dbReference type="InterPro" id="IPR000276">
    <property type="entry name" value="GPCR_Rhodpsn"/>
</dbReference>
<evidence type="ECO:0000313" key="13">
    <source>
        <dbReference type="RefSeq" id="XP_054832346.1"/>
    </source>
</evidence>
<feature type="transmembrane region" description="Helical" evidence="10">
    <location>
        <begin position="309"/>
        <end position="330"/>
    </location>
</feature>
<feature type="compositionally biased region" description="Basic and acidic residues" evidence="9">
    <location>
        <begin position="1"/>
        <end position="11"/>
    </location>
</feature>
<dbReference type="PRINTS" id="PR00237">
    <property type="entry name" value="GPCRRHODOPSN"/>
</dbReference>
<keyword evidence="3 10" id="KW-1133">Transmembrane helix</keyword>
<evidence type="ECO:0000259" key="11">
    <source>
        <dbReference type="PROSITE" id="PS50262"/>
    </source>
</evidence>